<dbReference type="AlphaFoldDB" id="A0A483IR52"/>
<dbReference type="EMBL" id="SDCJ01000016">
    <property type="protein sequence ID" value="TCX36622.1"/>
    <property type="molecule type" value="Genomic_DNA"/>
</dbReference>
<name>A0A483IR52_KLEPN</name>
<sequence>MNTRTDFTYGINAESERNLASTLEYFRDAQRRKLGVRVVTANEMTFQMIVSGFDLKSYRVYLSPVSDDHKANRVIIPVDYIITAERIAVSDVDTAYKGQLTIRRGDLEDAGYKRSGRDFFQVIRYAHQQGKSIRVYLSDNRVIEGVSTGMNEQSVGVRLPEGNLIQIFYDWVDRIIPLNQEI</sequence>
<protein>
    <submittedName>
        <fullName evidence="1">Uncharacterized protein</fullName>
    </submittedName>
</protein>
<dbReference type="Pfam" id="PF03614">
    <property type="entry name" value="Flag1_repress"/>
    <property type="match status" value="1"/>
</dbReference>
<proteinExistence type="predicted"/>
<dbReference type="GO" id="GO:0003700">
    <property type="term" value="F:DNA-binding transcription factor activity"/>
    <property type="evidence" value="ECO:0007669"/>
    <property type="project" value="InterPro"/>
</dbReference>
<gene>
    <name evidence="1" type="ORF">ETE75_20390</name>
</gene>
<organism evidence="1">
    <name type="scientific">Klebsiella pneumoniae</name>
    <dbReference type="NCBI Taxonomy" id="573"/>
    <lineage>
        <taxon>Bacteria</taxon>
        <taxon>Pseudomonadati</taxon>
        <taxon>Pseudomonadota</taxon>
        <taxon>Gammaproteobacteria</taxon>
        <taxon>Enterobacterales</taxon>
        <taxon>Enterobacteriaceae</taxon>
        <taxon>Klebsiella/Raoultella group</taxon>
        <taxon>Klebsiella</taxon>
        <taxon>Klebsiella pneumoniae complex</taxon>
    </lineage>
</organism>
<dbReference type="RefSeq" id="WP_053065583.1">
    <property type="nucleotide sequence ID" value="NZ_JACFZK010000038.1"/>
</dbReference>
<comment type="caution">
    <text evidence="1">The sequence shown here is derived from an EMBL/GenBank/DDBJ whole genome shotgun (WGS) entry which is preliminary data.</text>
</comment>
<accession>A0A483IR52</accession>
<evidence type="ECO:0000313" key="1">
    <source>
        <dbReference type="EMBL" id="TCX36622.1"/>
    </source>
</evidence>
<dbReference type="InterPro" id="IPR003223">
    <property type="entry name" value="Flag1_repressor"/>
</dbReference>
<reference evidence="1" key="1">
    <citation type="submission" date="2019-01" db="EMBL/GenBank/DDBJ databases">
        <authorList>
            <person name="Lista F."/>
            <person name="Anselmo A."/>
        </authorList>
    </citation>
    <scope>NUCLEOTIDE SEQUENCE</scope>
    <source>
        <strain evidence="1">13S</strain>
    </source>
</reference>